<dbReference type="HOGENOM" id="CLU_1529718_0_0_12"/>
<reference evidence="1" key="1">
    <citation type="submission" date="2013-02" db="EMBL/GenBank/DDBJ databases">
        <title>Comparative genomics of Borrelia species.</title>
        <authorList>
            <person name="Schwan T.G."/>
            <person name="Raffel S.J."/>
            <person name="Porcella S.F."/>
        </authorList>
    </citation>
    <scope>NUCLEOTIDE SEQUENCE</scope>
    <source>
        <strain evidence="1">YOR</strain>
        <plasmid evidence="1">unnamed</plasmid>
    </source>
</reference>
<protein>
    <submittedName>
        <fullName evidence="1">Uncharacterized protein</fullName>
    </submittedName>
</protein>
<name>W5SBF3_9SPIR</name>
<proteinExistence type="predicted"/>
<gene>
    <name evidence="1" type="ORF">BHY_1087</name>
</gene>
<dbReference type="EMBL" id="CP004154">
    <property type="protein sequence ID" value="AHH04038.1"/>
    <property type="molecule type" value="Genomic_DNA"/>
</dbReference>
<sequence>MKVYKLFLKLLIAVSLFVFYDLFAKESEELRVSYLSNKILSGNINLSLTNEDNLFEINYDYYKSYMSIFVALKNDHEIKLKTIDLMGSVVHIDRFPDEEEVDMYNRDGKWTRIDGIYFEAYRLKWKELVKEAKGDLKFNVICIEPMSGLSREYNFKVSAANLSRFLEIFEPLP</sequence>
<dbReference type="RefSeq" id="WP_025400329.1">
    <property type="nucleotide sequence ID" value="NZ_CP004154.1"/>
</dbReference>
<dbReference type="AlphaFoldDB" id="W5SBF3"/>
<accession>W5SBF3</accession>
<organism evidence="1">
    <name type="scientific">Borrelia nietonii YOR</name>
    <dbReference type="NCBI Taxonomy" id="1293576"/>
    <lineage>
        <taxon>Bacteria</taxon>
        <taxon>Pseudomonadati</taxon>
        <taxon>Spirochaetota</taxon>
        <taxon>Spirochaetia</taxon>
        <taxon>Spirochaetales</taxon>
        <taxon>Borreliaceae</taxon>
        <taxon>Borrelia</taxon>
        <taxon>Borrelia nietonii</taxon>
    </lineage>
</organism>
<keyword evidence="1" id="KW-0614">Plasmid</keyword>
<geneLocation type="plasmid" evidence="1">
    <name>unnamed</name>
</geneLocation>
<evidence type="ECO:0000313" key="1">
    <source>
        <dbReference type="EMBL" id="AHH04038.1"/>
    </source>
</evidence>